<dbReference type="Proteomes" id="UP000799772">
    <property type="component" value="Unassembled WGS sequence"/>
</dbReference>
<keyword evidence="3" id="KW-1185">Reference proteome</keyword>
<feature type="compositionally biased region" description="Basic and acidic residues" evidence="1">
    <location>
        <begin position="299"/>
        <end position="329"/>
    </location>
</feature>
<feature type="compositionally biased region" description="Basic and acidic residues" evidence="1">
    <location>
        <begin position="258"/>
        <end position="273"/>
    </location>
</feature>
<dbReference type="EMBL" id="ML978126">
    <property type="protein sequence ID" value="KAF2099186.1"/>
    <property type="molecule type" value="Genomic_DNA"/>
</dbReference>
<feature type="compositionally biased region" description="Basic residues" evidence="1">
    <location>
        <begin position="227"/>
        <end position="243"/>
    </location>
</feature>
<name>A0A9P4IC73_9PEZI</name>
<evidence type="ECO:0000313" key="2">
    <source>
        <dbReference type="EMBL" id="KAF2099186.1"/>
    </source>
</evidence>
<organism evidence="2 3">
    <name type="scientific">Rhizodiscina lignyota</name>
    <dbReference type="NCBI Taxonomy" id="1504668"/>
    <lineage>
        <taxon>Eukaryota</taxon>
        <taxon>Fungi</taxon>
        <taxon>Dikarya</taxon>
        <taxon>Ascomycota</taxon>
        <taxon>Pezizomycotina</taxon>
        <taxon>Dothideomycetes</taxon>
        <taxon>Pleosporomycetidae</taxon>
        <taxon>Aulographales</taxon>
        <taxon>Rhizodiscinaceae</taxon>
        <taxon>Rhizodiscina</taxon>
    </lineage>
</organism>
<reference evidence="2" key="1">
    <citation type="journal article" date="2020" name="Stud. Mycol.">
        <title>101 Dothideomycetes genomes: a test case for predicting lifestyles and emergence of pathogens.</title>
        <authorList>
            <person name="Haridas S."/>
            <person name="Albert R."/>
            <person name="Binder M."/>
            <person name="Bloem J."/>
            <person name="Labutti K."/>
            <person name="Salamov A."/>
            <person name="Andreopoulos B."/>
            <person name="Baker S."/>
            <person name="Barry K."/>
            <person name="Bills G."/>
            <person name="Bluhm B."/>
            <person name="Cannon C."/>
            <person name="Castanera R."/>
            <person name="Culley D."/>
            <person name="Daum C."/>
            <person name="Ezra D."/>
            <person name="Gonzalez J."/>
            <person name="Henrissat B."/>
            <person name="Kuo A."/>
            <person name="Liang C."/>
            <person name="Lipzen A."/>
            <person name="Lutzoni F."/>
            <person name="Magnuson J."/>
            <person name="Mondo S."/>
            <person name="Nolan M."/>
            <person name="Ohm R."/>
            <person name="Pangilinan J."/>
            <person name="Park H.-J."/>
            <person name="Ramirez L."/>
            <person name="Alfaro M."/>
            <person name="Sun H."/>
            <person name="Tritt A."/>
            <person name="Yoshinaga Y."/>
            <person name="Zwiers L.-H."/>
            <person name="Turgeon B."/>
            <person name="Goodwin S."/>
            <person name="Spatafora J."/>
            <person name="Crous P."/>
            <person name="Grigoriev I."/>
        </authorList>
    </citation>
    <scope>NUCLEOTIDE SEQUENCE</scope>
    <source>
        <strain evidence="2">CBS 133067</strain>
    </source>
</reference>
<sequence>MALRTVSYPPTIIHHASTKPVSLEDAQKTIAAYLKNSKRKPYLHPDAVLETSGPSYSVQGGRQGGLVLHQLRRVEAGLRGEILQPDPRDLLLSGNGDDAVGDAQNLNAGDDSKLDAIIAEAKRAMEEEESMEVEATLTGATPGKLKSSLKRKASALEDGQTNAALTNDGSNGKEAQVNGWQDPEMFTLQEEGTEVGELQRHSNFVGQDVAAPPVNGLSRKDKEARKAAKKDRKKAEKKARGQTRHGSGTQLVEDAVEVEPKRKEEKEESKGKTEGLASQNGETAAVEDQIEPRKKKAKKDKEGPNQLKEESKVEKKRKREEGEMKDKSEKKSKKEKSEAEDKSEKKKKKRKHGDEG</sequence>
<comment type="caution">
    <text evidence="2">The sequence shown here is derived from an EMBL/GenBank/DDBJ whole genome shotgun (WGS) entry which is preliminary data.</text>
</comment>
<feature type="compositionally biased region" description="Basic and acidic residues" evidence="1">
    <location>
        <begin position="335"/>
        <end position="344"/>
    </location>
</feature>
<proteinExistence type="predicted"/>
<dbReference type="AlphaFoldDB" id="A0A9P4IC73"/>
<evidence type="ECO:0000256" key="1">
    <source>
        <dbReference type="SAM" id="MobiDB-lite"/>
    </source>
</evidence>
<feature type="region of interest" description="Disordered" evidence="1">
    <location>
        <begin position="203"/>
        <end position="356"/>
    </location>
</feature>
<accession>A0A9P4IC73</accession>
<gene>
    <name evidence="2" type="ORF">NA57DRAFT_56801</name>
</gene>
<feature type="compositionally biased region" description="Basic residues" evidence="1">
    <location>
        <begin position="345"/>
        <end position="356"/>
    </location>
</feature>
<dbReference type="OrthoDB" id="5426872at2759"/>
<evidence type="ECO:0000313" key="3">
    <source>
        <dbReference type="Proteomes" id="UP000799772"/>
    </source>
</evidence>
<protein>
    <submittedName>
        <fullName evidence="2">Uncharacterized protein</fullName>
    </submittedName>
</protein>